<accession>A0A2S5R792</accession>
<evidence type="ECO:0000256" key="3">
    <source>
        <dbReference type="SAM" id="SignalP"/>
    </source>
</evidence>
<comment type="caution">
    <text evidence="4">The sequence shown here is derived from an EMBL/GenBank/DDBJ whole genome shotgun (WGS) entry which is preliminary data.</text>
</comment>
<protein>
    <submittedName>
        <fullName evidence="4">Uncharacterized protein</fullName>
    </submittedName>
</protein>
<feature type="region of interest" description="Disordered" evidence="2">
    <location>
        <begin position="259"/>
        <end position="288"/>
    </location>
</feature>
<keyword evidence="3" id="KW-0732">Signal</keyword>
<feature type="coiled-coil region" evidence="1">
    <location>
        <begin position="353"/>
        <end position="387"/>
    </location>
</feature>
<feature type="compositionally biased region" description="Basic and acidic residues" evidence="2">
    <location>
        <begin position="259"/>
        <end position="283"/>
    </location>
</feature>
<dbReference type="AlphaFoldDB" id="A0A2S5R792"/>
<evidence type="ECO:0000256" key="1">
    <source>
        <dbReference type="SAM" id="Coils"/>
    </source>
</evidence>
<sequence>MTMKLKYIYFLMIIMSIGAFAHNEKEFLEELEAFHAQNTTKSDKINSKDWKEIKKCLTEYFGKVQTPYLDEFKEKSKKCIIESIKDKKDKKNKKNKKDKNRYDVVNTFKKKLTEAIPTYFISGYDLDKQFQPKPPNTSEQIQNIKKAEDPIVNMLSEKEKILLKTECQNALQTLRENSNILKRKINAEDWKKIEHFALNTLIPSLESGKTDGFIKALTRFISDIAVSAEGTKLEIGYGHVQEHIQEKLAKFFPQGVTQQDEKAQGVTQQDEKAQGVTQQDEKAQGGQAQKVIPEDFFKKHQEFLKDNGFDKDEIKKKITNVLDSGGSEEKVLALLKACEQEKLSVEHFHDEKLIDDNTRKDQLKKRYDELLSELEVMTLELKEQSQNVVEDRTDDKQAQTVMKKDFFEQYPEFLQDEDIFTLDIRQAVQNTMNLGGEREKILDLLTQYKNLPLTSNLLVGQTDIDLSILQEQKNILFVQLESIQSPIQGKESLQKKDFVDKKVAVQTVDKEKVALWGNDIFYIEQDIEDSLFVKDAWPKTKNWMLKKLENFSDDDFKTCALLLQESINVFISMQYDQYNQSVLSQSNFKKLNFHDIKGTFELEREFLSNNEEKKASKDSHKQFE</sequence>
<feature type="chain" id="PRO_5015676831" evidence="3">
    <location>
        <begin position="22"/>
        <end position="624"/>
    </location>
</feature>
<organism evidence="4 5">
    <name type="scientific">Holospora curviuscula</name>
    <dbReference type="NCBI Taxonomy" id="1082868"/>
    <lineage>
        <taxon>Bacteria</taxon>
        <taxon>Pseudomonadati</taxon>
        <taxon>Pseudomonadota</taxon>
        <taxon>Alphaproteobacteria</taxon>
        <taxon>Holosporales</taxon>
        <taxon>Holosporaceae</taxon>
        <taxon>Holospora</taxon>
    </lineage>
</organism>
<reference evidence="4 5" key="1">
    <citation type="submission" date="2017-11" db="EMBL/GenBank/DDBJ databases">
        <title>Comparative genomic analysis of Holospora spp., intranuclear symbionts of paramecia.</title>
        <authorList>
            <person name="Garushyants S.K."/>
            <person name="Beliavskaya A."/>
            <person name="Malko D.B."/>
            <person name="Logacheva M.D."/>
            <person name="Rautian M.S."/>
            <person name="Gelfand M.S."/>
        </authorList>
    </citation>
    <scope>NUCLEOTIDE SEQUENCE [LARGE SCALE GENOMIC DNA]</scope>
    <source>
        <strain evidence="5">02AZ16</strain>
    </source>
</reference>
<evidence type="ECO:0000313" key="4">
    <source>
        <dbReference type="EMBL" id="PPE03157.1"/>
    </source>
</evidence>
<proteinExistence type="predicted"/>
<evidence type="ECO:0000313" key="5">
    <source>
        <dbReference type="Proteomes" id="UP000239425"/>
    </source>
</evidence>
<dbReference type="Proteomes" id="UP000239425">
    <property type="component" value="Unassembled WGS sequence"/>
</dbReference>
<keyword evidence="1" id="KW-0175">Coiled coil</keyword>
<dbReference type="EMBL" id="PHHC01000135">
    <property type="protein sequence ID" value="PPE03157.1"/>
    <property type="molecule type" value="Genomic_DNA"/>
</dbReference>
<feature type="signal peptide" evidence="3">
    <location>
        <begin position="1"/>
        <end position="21"/>
    </location>
</feature>
<name>A0A2S5R792_9PROT</name>
<evidence type="ECO:0000256" key="2">
    <source>
        <dbReference type="SAM" id="MobiDB-lite"/>
    </source>
</evidence>
<gene>
    <name evidence="4" type="ORF">HCUR_01396</name>
</gene>
<keyword evidence="5" id="KW-1185">Reference proteome</keyword>